<accession>A0A9D3ZT46</accession>
<evidence type="ECO:0000313" key="2">
    <source>
        <dbReference type="Proteomes" id="UP000828251"/>
    </source>
</evidence>
<name>A0A9D3ZT46_9ROSI</name>
<gene>
    <name evidence="1" type="ORF">J1N35_029194</name>
</gene>
<evidence type="ECO:0000313" key="1">
    <source>
        <dbReference type="EMBL" id="KAH1064207.1"/>
    </source>
</evidence>
<reference evidence="1 2" key="1">
    <citation type="journal article" date="2021" name="Plant Biotechnol. J.">
        <title>Multi-omics assisted identification of the key and species-specific regulatory components of drought-tolerant mechanisms in Gossypium stocksii.</title>
        <authorList>
            <person name="Yu D."/>
            <person name="Ke L."/>
            <person name="Zhang D."/>
            <person name="Wu Y."/>
            <person name="Sun Y."/>
            <person name="Mei J."/>
            <person name="Sun J."/>
            <person name="Sun Y."/>
        </authorList>
    </citation>
    <scope>NUCLEOTIDE SEQUENCE [LARGE SCALE GENOMIC DNA]</scope>
    <source>
        <strain evidence="2">cv. E1</strain>
        <tissue evidence="1">Leaf</tissue>
    </source>
</reference>
<dbReference type="EMBL" id="JAIQCV010000009">
    <property type="protein sequence ID" value="KAH1064207.1"/>
    <property type="molecule type" value="Genomic_DNA"/>
</dbReference>
<dbReference type="AlphaFoldDB" id="A0A9D3ZT46"/>
<organism evidence="1 2">
    <name type="scientific">Gossypium stocksii</name>
    <dbReference type="NCBI Taxonomy" id="47602"/>
    <lineage>
        <taxon>Eukaryota</taxon>
        <taxon>Viridiplantae</taxon>
        <taxon>Streptophyta</taxon>
        <taxon>Embryophyta</taxon>
        <taxon>Tracheophyta</taxon>
        <taxon>Spermatophyta</taxon>
        <taxon>Magnoliopsida</taxon>
        <taxon>eudicotyledons</taxon>
        <taxon>Gunneridae</taxon>
        <taxon>Pentapetalae</taxon>
        <taxon>rosids</taxon>
        <taxon>malvids</taxon>
        <taxon>Malvales</taxon>
        <taxon>Malvaceae</taxon>
        <taxon>Malvoideae</taxon>
        <taxon>Gossypium</taxon>
    </lineage>
</organism>
<proteinExistence type="predicted"/>
<sequence length="95" mass="10648">MHKISVHLLLISRYTCSPDDYELDQHLLIPRHQNRCLKIIQRSRLPAGEGLSFQSAFISKLSLQLPSGSSQRTANLQATSEAAGRFPGTAWCRID</sequence>
<keyword evidence="2" id="KW-1185">Reference proteome</keyword>
<dbReference type="Proteomes" id="UP000828251">
    <property type="component" value="Unassembled WGS sequence"/>
</dbReference>
<protein>
    <submittedName>
        <fullName evidence="1">Uncharacterized protein</fullName>
    </submittedName>
</protein>
<comment type="caution">
    <text evidence="1">The sequence shown here is derived from an EMBL/GenBank/DDBJ whole genome shotgun (WGS) entry which is preliminary data.</text>
</comment>